<feature type="transmembrane region" description="Helical" evidence="12">
    <location>
        <begin position="186"/>
        <end position="206"/>
    </location>
</feature>
<dbReference type="InterPro" id="IPR050083">
    <property type="entry name" value="HtpX_protease"/>
</dbReference>
<dbReference type="GO" id="GO:0005886">
    <property type="term" value="C:plasma membrane"/>
    <property type="evidence" value="ECO:0007669"/>
    <property type="project" value="UniProtKB-SubCell"/>
</dbReference>
<keyword evidence="7 11" id="KW-0862">Zinc</keyword>
<evidence type="ECO:0000256" key="4">
    <source>
        <dbReference type="ARBA" id="ARBA00022692"/>
    </source>
</evidence>
<reference evidence="14 15" key="1">
    <citation type="submission" date="2015-01" db="EMBL/GenBank/DDBJ databases">
        <title>Genome sequence of the anaerobic bacterium Geobacter soli GSS01, a dissimilatory Fe(III) reducer from soil.</title>
        <authorList>
            <person name="Yang G."/>
            <person name="Zhou S."/>
        </authorList>
    </citation>
    <scope>NUCLEOTIDE SEQUENCE [LARGE SCALE GENOMIC DNA]</scope>
    <source>
        <strain evidence="14 15">GSS01</strain>
    </source>
</reference>
<keyword evidence="8 12" id="KW-1133">Transmembrane helix</keyword>
<organism evidence="14 15">
    <name type="scientific">Geobacter soli</name>
    <dbReference type="NCBI Taxonomy" id="1510391"/>
    <lineage>
        <taxon>Bacteria</taxon>
        <taxon>Pseudomonadati</taxon>
        <taxon>Thermodesulfobacteriota</taxon>
        <taxon>Desulfuromonadia</taxon>
        <taxon>Geobacterales</taxon>
        <taxon>Geobacteraceae</taxon>
        <taxon>Geobacter</taxon>
    </lineage>
</organism>
<keyword evidence="6 11" id="KW-0378">Hydrolase</keyword>
<comment type="similarity">
    <text evidence="11">Belongs to the peptidase M48 family.</text>
</comment>
<keyword evidence="2" id="KW-1003">Cell membrane</keyword>
<dbReference type="EMBL" id="JXBL01000001">
    <property type="protein sequence ID" value="KIE42770.1"/>
    <property type="molecule type" value="Genomic_DNA"/>
</dbReference>
<dbReference type="RefSeq" id="WP_039645635.1">
    <property type="nucleotide sequence ID" value="NZ_JXBL01000001.1"/>
</dbReference>
<evidence type="ECO:0000256" key="2">
    <source>
        <dbReference type="ARBA" id="ARBA00022475"/>
    </source>
</evidence>
<evidence type="ECO:0000256" key="3">
    <source>
        <dbReference type="ARBA" id="ARBA00022670"/>
    </source>
</evidence>
<comment type="cofactor">
    <cofactor evidence="11">
        <name>Zn(2+)</name>
        <dbReference type="ChEBI" id="CHEBI:29105"/>
    </cofactor>
    <text evidence="11">Binds 1 zinc ion per subunit.</text>
</comment>
<evidence type="ECO:0000256" key="9">
    <source>
        <dbReference type="ARBA" id="ARBA00023049"/>
    </source>
</evidence>
<evidence type="ECO:0000256" key="1">
    <source>
        <dbReference type="ARBA" id="ARBA00004651"/>
    </source>
</evidence>
<feature type="transmembrane region" description="Helical" evidence="12">
    <location>
        <begin position="12"/>
        <end position="31"/>
    </location>
</feature>
<keyword evidence="4 12" id="KW-0812">Transmembrane</keyword>
<keyword evidence="5" id="KW-0479">Metal-binding</keyword>
<evidence type="ECO:0000256" key="6">
    <source>
        <dbReference type="ARBA" id="ARBA00022801"/>
    </source>
</evidence>
<feature type="transmembrane region" description="Helical" evidence="12">
    <location>
        <begin position="37"/>
        <end position="59"/>
    </location>
</feature>
<keyword evidence="9 11" id="KW-0482">Metalloprotease</keyword>
<dbReference type="Proteomes" id="UP000031433">
    <property type="component" value="Unassembled WGS sequence"/>
</dbReference>
<comment type="subcellular location">
    <subcellularLocation>
        <location evidence="1">Cell membrane</location>
        <topology evidence="1">Multi-pass membrane protein</topology>
    </subcellularLocation>
</comment>
<protein>
    <submittedName>
        <fullName evidence="14">Peptidase M48</fullName>
    </submittedName>
</protein>
<evidence type="ECO:0000313" key="14">
    <source>
        <dbReference type="EMBL" id="KIE42770.1"/>
    </source>
</evidence>
<evidence type="ECO:0000256" key="10">
    <source>
        <dbReference type="ARBA" id="ARBA00023136"/>
    </source>
</evidence>
<gene>
    <name evidence="14" type="ORF">SE37_09055</name>
</gene>
<keyword evidence="15" id="KW-1185">Reference proteome</keyword>
<evidence type="ECO:0000313" key="15">
    <source>
        <dbReference type="Proteomes" id="UP000031433"/>
    </source>
</evidence>
<dbReference type="PANTHER" id="PTHR43221">
    <property type="entry name" value="PROTEASE HTPX"/>
    <property type="match status" value="1"/>
</dbReference>
<feature type="transmembrane region" description="Helical" evidence="12">
    <location>
        <begin position="161"/>
        <end position="180"/>
    </location>
</feature>
<evidence type="ECO:0000259" key="13">
    <source>
        <dbReference type="Pfam" id="PF01435"/>
    </source>
</evidence>
<evidence type="ECO:0000256" key="8">
    <source>
        <dbReference type="ARBA" id="ARBA00022989"/>
    </source>
</evidence>
<proteinExistence type="inferred from homology"/>
<dbReference type="Pfam" id="PF01435">
    <property type="entry name" value="Peptidase_M48"/>
    <property type="match status" value="1"/>
</dbReference>
<dbReference type="PANTHER" id="PTHR43221:SF1">
    <property type="entry name" value="PROTEASE HTPX"/>
    <property type="match status" value="1"/>
</dbReference>
<dbReference type="GO" id="GO:0006508">
    <property type="term" value="P:proteolysis"/>
    <property type="evidence" value="ECO:0007669"/>
    <property type="project" value="UniProtKB-KW"/>
</dbReference>
<dbReference type="Gene3D" id="3.30.2010.10">
    <property type="entry name" value="Metalloproteases ('zincins'), catalytic domain"/>
    <property type="match status" value="1"/>
</dbReference>
<keyword evidence="10 12" id="KW-0472">Membrane</keyword>
<sequence>MLAQRLRNLIQSMVLVAGMVGLLLTLGWLFAGVYGMAWTLLVGIIPLVVSLRVLPALVLRMYKAKPLSVAEAPQLHAIVNQLSRRAGLAEPPRIHYIPSSAPLIFSIGSGKGASVAVTDGLLRLLTVRELVGVLGHEVSHIGNSDTWVMSFADVVTRVTRLISLMGQVLVILNLPLLILGEWSLPWIPLMLMLFAPIISALLQLSLSRTREFEADLSGSKLTGDPAGLASALGKLEEYQQRVLKKSRLPGMKGIEPSLLRTHPVTDERIKRLKEIVREMYPDDSMLVCPEDGGPCVPHHMAEVSRVPRRHLNGLWH</sequence>
<name>A0A0C1U4U9_9BACT</name>
<evidence type="ECO:0000256" key="5">
    <source>
        <dbReference type="ARBA" id="ARBA00022723"/>
    </source>
</evidence>
<keyword evidence="3 11" id="KW-0645">Protease</keyword>
<dbReference type="InterPro" id="IPR001915">
    <property type="entry name" value="Peptidase_M48"/>
</dbReference>
<dbReference type="GO" id="GO:0004222">
    <property type="term" value="F:metalloendopeptidase activity"/>
    <property type="evidence" value="ECO:0007669"/>
    <property type="project" value="InterPro"/>
</dbReference>
<evidence type="ECO:0000256" key="7">
    <source>
        <dbReference type="ARBA" id="ARBA00022833"/>
    </source>
</evidence>
<evidence type="ECO:0000256" key="11">
    <source>
        <dbReference type="RuleBase" id="RU003983"/>
    </source>
</evidence>
<evidence type="ECO:0000256" key="12">
    <source>
        <dbReference type="SAM" id="Phobius"/>
    </source>
</evidence>
<dbReference type="CDD" id="cd07339">
    <property type="entry name" value="M48B_HtpX_like"/>
    <property type="match status" value="1"/>
</dbReference>
<dbReference type="GO" id="GO:0046872">
    <property type="term" value="F:metal ion binding"/>
    <property type="evidence" value="ECO:0007669"/>
    <property type="project" value="UniProtKB-KW"/>
</dbReference>
<accession>A0A0C1U4U9</accession>
<feature type="domain" description="Peptidase M48" evidence="13">
    <location>
        <begin position="71"/>
        <end position="275"/>
    </location>
</feature>
<dbReference type="AlphaFoldDB" id="A0A0C1U4U9"/>
<comment type="caution">
    <text evidence="14">The sequence shown here is derived from an EMBL/GenBank/DDBJ whole genome shotgun (WGS) entry which is preliminary data.</text>
</comment>